<keyword evidence="3" id="KW-1185">Reference proteome</keyword>
<comment type="caution">
    <text evidence="2">The sequence shown here is derived from an EMBL/GenBank/DDBJ whole genome shotgun (WGS) entry which is preliminary data.</text>
</comment>
<dbReference type="Proteomes" id="UP001165082">
    <property type="component" value="Unassembled WGS sequence"/>
</dbReference>
<organism evidence="2 3">
    <name type="scientific">Triparma retinervis</name>
    <dbReference type="NCBI Taxonomy" id="2557542"/>
    <lineage>
        <taxon>Eukaryota</taxon>
        <taxon>Sar</taxon>
        <taxon>Stramenopiles</taxon>
        <taxon>Ochrophyta</taxon>
        <taxon>Bolidophyceae</taxon>
        <taxon>Parmales</taxon>
        <taxon>Triparmaceae</taxon>
        <taxon>Triparma</taxon>
    </lineage>
</organism>
<evidence type="ECO:0000256" key="1">
    <source>
        <dbReference type="SAM" id="MobiDB-lite"/>
    </source>
</evidence>
<feature type="compositionally biased region" description="Acidic residues" evidence="1">
    <location>
        <begin position="119"/>
        <end position="130"/>
    </location>
</feature>
<feature type="region of interest" description="Disordered" evidence="1">
    <location>
        <begin position="23"/>
        <end position="42"/>
    </location>
</feature>
<evidence type="ECO:0000313" key="2">
    <source>
        <dbReference type="EMBL" id="GMH65040.1"/>
    </source>
</evidence>
<sequence>MILLCGAVWGHIGEQHKNHNQLINKSWRGGGDHGGGGRGRRGFNSLLTTLDGVLFGVEEEAWVEDGGEGGVENGATTCSSKTRKSGGKRKGRRKNRGSSSRKGRSSRRRSSTGSSSIGSEEDDAGEEEESNALIPPGPSEKHTTRGRLGRTKRVLKQRWQRILFFATSIDALHAIFTNRSAKRDRTGQGKGGGIVGSIMSPLGIRFFPPRLLFLIGAFARAIQMSTPLNRVFNPTLGVAGMVNAGALWIQARWLPRIVFGWIASKRLWDIVGAKPPVV</sequence>
<dbReference type="EMBL" id="BRXZ01001195">
    <property type="protein sequence ID" value="GMH65040.1"/>
    <property type="molecule type" value="Genomic_DNA"/>
</dbReference>
<feature type="compositionally biased region" description="Basic residues" evidence="1">
    <location>
        <begin position="81"/>
        <end position="110"/>
    </location>
</feature>
<gene>
    <name evidence="2" type="ORF">TrRE_jg6154</name>
</gene>
<proteinExistence type="predicted"/>
<name>A0A9W7A7V9_9STRA</name>
<evidence type="ECO:0000313" key="3">
    <source>
        <dbReference type="Proteomes" id="UP001165082"/>
    </source>
</evidence>
<protein>
    <submittedName>
        <fullName evidence="2">Uncharacterized protein</fullName>
    </submittedName>
</protein>
<feature type="compositionally biased region" description="Gly residues" evidence="1">
    <location>
        <begin position="28"/>
        <end position="37"/>
    </location>
</feature>
<dbReference type="OrthoDB" id="10504814at2759"/>
<feature type="region of interest" description="Disordered" evidence="1">
    <location>
        <begin position="65"/>
        <end position="150"/>
    </location>
</feature>
<accession>A0A9W7A7V9</accession>
<dbReference type="AlphaFoldDB" id="A0A9W7A7V9"/>
<reference evidence="2" key="1">
    <citation type="submission" date="2022-07" db="EMBL/GenBank/DDBJ databases">
        <title>Genome analysis of Parmales, a sister group of diatoms, reveals the evolutionary specialization of diatoms from phago-mixotrophs to photoautotrophs.</title>
        <authorList>
            <person name="Ban H."/>
            <person name="Sato S."/>
            <person name="Yoshikawa S."/>
            <person name="Kazumasa Y."/>
            <person name="Nakamura Y."/>
            <person name="Ichinomiya M."/>
            <person name="Saitoh K."/>
            <person name="Sato N."/>
            <person name="Blanc-Mathieu R."/>
            <person name="Endo H."/>
            <person name="Kuwata A."/>
            <person name="Ogata H."/>
        </authorList>
    </citation>
    <scope>NUCLEOTIDE SEQUENCE</scope>
</reference>